<evidence type="ECO:0000313" key="2">
    <source>
        <dbReference type="EMBL" id="SDG32757.1"/>
    </source>
</evidence>
<protein>
    <submittedName>
        <fullName evidence="2">Uncharacterized protein</fullName>
    </submittedName>
</protein>
<dbReference type="RefSeq" id="WP_092695444.1">
    <property type="nucleotide sequence ID" value="NZ_FNBK01000024.1"/>
</dbReference>
<dbReference type="EMBL" id="FNBK01000024">
    <property type="protein sequence ID" value="SDG32757.1"/>
    <property type="molecule type" value="Genomic_DNA"/>
</dbReference>
<dbReference type="Proteomes" id="UP000199076">
    <property type="component" value="Unassembled WGS sequence"/>
</dbReference>
<proteinExistence type="predicted"/>
<reference evidence="3" key="1">
    <citation type="submission" date="2016-10" db="EMBL/GenBank/DDBJ databases">
        <authorList>
            <person name="Varghese N."/>
            <person name="Submissions S."/>
        </authorList>
    </citation>
    <scope>NUCLEOTIDE SEQUENCE [LARGE SCALE GENOMIC DNA]</scope>
    <source>
        <strain evidence="3">IBRC-M 10760</strain>
    </source>
</reference>
<dbReference type="AlphaFoldDB" id="A0A1G7TBL8"/>
<evidence type="ECO:0000256" key="1">
    <source>
        <dbReference type="SAM" id="MobiDB-lite"/>
    </source>
</evidence>
<dbReference type="STRING" id="660518.SAMN05216218_12437"/>
<dbReference type="OrthoDB" id="373944at2157"/>
<gene>
    <name evidence="2" type="ORF">SAMN05216218_12437</name>
</gene>
<accession>A0A1G7TBL8</accession>
<name>A0A1G7TBL8_9EURY</name>
<organism evidence="2 3">
    <name type="scientific">Halorientalis regularis</name>
    <dbReference type="NCBI Taxonomy" id="660518"/>
    <lineage>
        <taxon>Archaea</taxon>
        <taxon>Methanobacteriati</taxon>
        <taxon>Methanobacteriota</taxon>
        <taxon>Stenosarchaea group</taxon>
        <taxon>Halobacteria</taxon>
        <taxon>Halobacteriales</taxon>
        <taxon>Haloarculaceae</taxon>
        <taxon>Halorientalis</taxon>
    </lineage>
</organism>
<feature type="region of interest" description="Disordered" evidence="1">
    <location>
        <begin position="1"/>
        <end position="24"/>
    </location>
</feature>
<keyword evidence="3" id="KW-1185">Reference proteome</keyword>
<sequence>MPQTESSPQDLDAVYTEPEHDPETPHIAQLNLSHPKNYLGVPLAVCADGATTRHITDSLVQTVGYARLGAEELGLITREFEVGSVGQQVVVIATGEFETPTAALSALKDLKGSHARLAKKAPFWAHLGQRVYRHYLPADSILTALADCGAIGISNAVTLPDLVTHLAEQDISLASSICLQDGWELSQQDQKPAVIHSPDGREYPLTSSSSNGYSGQFQHLKSHLYHVGFVTDPGVDTATLDPTTDRWALTKAGRAVTSSGGDADAE</sequence>
<evidence type="ECO:0000313" key="3">
    <source>
        <dbReference type="Proteomes" id="UP000199076"/>
    </source>
</evidence>